<dbReference type="AlphaFoldDB" id="A0A382SL84"/>
<sequence>NKLTDVNNRLGETFRRLTLNKNFDKNNHSIPY</sequence>
<proteinExistence type="predicted"/>
<name>A0A382SL84_9ZZZZ</name>
<dbReference type="EMBL" id="UINC01129976">
    <property type="protein sequence ID" value="SVD10740.1"/>
    <property type="molecule type" value="Genomic_DNA"/>
</dbReference>
<accession>A0A382SL84</accession>
<organism evidence="1">
    <name type="scientific">marine metagenome</name>
    <dbReference type="NCBI Taxonomy" id="408172"/>
    <lineage>
        <taxon>unclassified sequences</taxon>
        <taxon>metagenomes</taxon>
        <taxon>ecological metagenomes</taxon>
    </lineage>
</organism>
<evidence type="ECO:0000313" key="1">
    <source>
        <dbReference type="EMBL" id="SVD10740.1"/>
    </source>
</evidence>
<feature type="non-terminal residue" evidence="1">
    <location>
        <position position="1"/>
    </location>
</feature>
<protein>
    <submittedName>
        <fullName evidence="1">Uncharacterized protein</fullName>
    </submittedName>
</protein>
<gene>
    <name evidence="1" type="ORF">METZ01_LOCUS363594</name>
</gene>
<reference evidence="1" key="1">
    <citation type="submission" date="2018-05" db="EMBL/GenBank/DDBJ databases">
        <authorList>
            <person name="Lanie J.A."/>
            <person name="Ng W.-L."/>
            <person name="Kazmierczak K.M."/>
            <person name="Andrzejewski T.M."/>
            <person name="Davidsen T.M."/>
            <person name="Wayne K.J."/>
            <person name="Tettelin H."/>
            <person name="Glass J.I."/>
            <person name="Rusch D."/>
            <person name="Podicherti R."/>
            <person name="Tsui H.-C.T."/>
            <person name="Winkler M.E."/>
        </authorList>
    </citation>
    <scope>NUCLEOTIDE SEQUENCE</scope>
</reference>